<evidence type="ECO:0000256" key="6">
    <source>
        <dbReference type="SAM" id="MobiDB-lite"/>
    </source>
</evidence>
<name>A0A853IKV8_9BURK</name>
<protein>
    <recommendedName>
        <fullName evidence="3">beta-N-acetylhexosaminidase</fullName>
        <ecNumber evidence="3">3.2.1.52</ecNumber>
    </recommendedName>
</protein>
<dbReference type="Proteomes" id="UP000589716">
    <property type="component" value="Unassembled WGS sequence"/>
</dbReference>
<feature type="signal peptide" evidence="7">
    <location>
        <begin position="1"/>
        <end position="15"/>
    </location>
</feature>
<dbReference type="EC" id="3.2.1.52" evidence="3"/>
<dbReference type="GO" id="GO:0005975">
    <property type="term" value="P:carbohydrate metabolic process"/>
    <property type="evidence" value="ECO:0007669"/>
    <property type="project" value="InterPro"/>
</dbReference>
<accession>A0A853IKV8</accession>
<evidence type="ECO:0000256" key="1">
    <source>
        <dbReference type="ARBA" id="ARBA00001231"/>
    </source>
</evidence>
<evidence type="ECO:0000256" key="7">
    <source>
        <dbReference type="SAM" id="SignalP"/>
    </source>
</evidence>
<evidence type="ECO:0000256" key="3">
    <source>
        <dbReference type="ARBA" id="ARBA00012663"/>
    </source>
</evidence>
<comment type="catalytic activity">
    <reaction evidence="1">
        <text>Hydrolysis of terminal non-reducing N-acetyl-D-hexosamine residues in N-acetyl-beta-D-hexosaminides.</text>
        <dbReference type="EC" id="3.2.1.52"/>
    </reaction>
</comment>
<comment type="caution">
    <text evidence="9">The sequence shown here is derived from an EMBL/GenBank/DDBJ whole genome shotgun (WGS) entry which is preliminary data.</text>
</comment>
<keyword evidence="5" id="KW-0326">Glycosidase</keyword>
<dbReference type="Pfam" id="PF00933">
    <property type="entry name" value="Glyco_hydro_3"/>
    <property type="match status" value="1"/>
</dbReference>
<reference evidence="9 10" key="1">
    <citation type="submission" date="2020-07" db="EMBL/GenBank/DDBJ databases">
        <authorList>
            <person name="Maaloum M."/>
        </authorList>
    </citation>
    <scope>NUCLEOTIDE SEQUENCE [LARGE SCALE GENOMIC DNA]</scope>
    <source>
        <strain evidence="9 10">GCS-AN-3</strain>
    </source>
</reference>
<dbReference type="InterPro" id="IPR017853">
    <property type="entry name" value="GH"/>
</dbReference>
<dbReference type="AlphaFoldDB" id="A0A853IKV8"/>
<dbReference type="PANTHER" id="PTHR30480:SF13">
    <property type="entry name" value="BETA-HEXOSAMINIDASE"/>
    <property type="match status" value="1"/>
</dbReference>
<dbReference type="GO" id="GO:0009254">
    <property type="term" value="P:peptidoglycan turnover"/>
    <property type="evidence" value="ECO:0007669"/>
    <property type="project" value="TreeGrafter"/>
</dbReference>
<dbReference type="SUPFAM" id="SSF51445">
    <property type="entry name" value="(Trans)glycosidases"/>
    <property type="match status" value="1"/>
</dbReference>
<dbReference type="InterPro" id="IPR050226">
    <property type="entry name" value="NagZ_Beta-hexosaminidase"/>
</dbReference>
<sequence>MAKILALGLAGLALAGCQTWPGQPPLTLTQKAGQMVMMGIDGTDAASPAVQQALAQIRAGQLGGVILFRNNITSPGQVQALNAALQAANPLPSLPLLIALDQEGGLVQRLRASNGFEDTPAPEQVAASQTPEQAYATYRHMASMVKDAGFNFNLGPVVDLRCDPHDETHQPASAVIGVLGRSFADEPAVAERYATAFIRAHHDEGLLTALKHYPGHGLAHDDSHLGLVDVTGTAQSMELRPFRHLIRAGLADAVLTAHLVNRRIDPDWPITLSQKMIGPHLRERLHFGGVVVTDDMHMGAIQKYHGEREALVRAIQAGNDLLVYSNSAVAAREVPGFAPRYDMGTHVAALVQDAIARGELTPQQIEASWQRLARLRAPAPGAAAGRQPARGRLGVQRTRCAVSPGADKAGQPAHNGAT</sequence>
<organism evidence="9 10">
    <name type="scientific">Ottowia beijingensis</name>
    <dbReference type="NCBI Taxonomy" id="1207057"/>
    <lineage>
        <taxon>Bacteria</taxon>
        <taxon>Pseudomonadati</taxon>
        <taxon>Pseudomonadota</taxon>
        <taxon>Betaproteobacteria</taxon>
        <taxon>Burkholderiales</taxon>
        <taxon>Comamonadaceae</taxon>
        <taxon>Ottowia</taxon>
    </lineage>
</organism>
<evidence type="ECO:0000256" key="2">
    <source>
        <dbReference type="ARBA" id="ARBA00005336"/>
    </source>
</evidence>
<evidence type="ECO:0000313" key="9">
    <source>
        <dbReference type="EMBL" id="NZA01313.1"/>
    </source>
</evidence>
<evidence type="ECO:0000256" key="4">
    <source>
        <dbReference type="ARBA" id="ARBA00022801"/>
    </source>
</evidence>
<dbReference type="GO" id="GO:0004563">
    <property type="term" value="F:beta-N-acetylhexosaminidase activity"/>
    <property type="evidence" value="ECO:0007669"/>
    <property type="project" value="UniProtKB-EC"/>
</dbReference>
<feature type="domain" description="Glycoside hydrolase family 3 N-terminal" evidence="8">
    <location>
        <begin position="27"/>
        <end position="375"/>
    </location>
</feature>
<evidence type="ECO:0000256" key="5">
    <source>
        <dbReference type="ARBA" id="ARBA00023295"/>
    </source>
</evidence>
<dbReference type="PROSITE" id="PS51257">
    <property type="entry name" value="PROKAR_LIPOPROTEIN"/>
    <property type="match status" value="1"/>
</dbReference>
<dbReference type="InterPro" id="IPR036962">
    <property type="entry name" value="Glyco_hydro_3_N_sf"/>
</dbReference>
<dbReference type="RefSeq" id="WP_180549802.1">
    <property type="nucleotide sequence ID" value="NZ_JACCKX010000001.1"/>
</dbReference>
<keyword evidence="10" id="KW-1185">Reference proteome</keyword>
<evidence type="ECO:0000313" key="10">
    <source>
        <dbReference type="Proteomes" id="UP000589716"/>
    </source>
</evidence>
<feature type="region of interest" description="Disordered" evidence="6">
    <location>
        <begin position="399"/>
        <end position="418"/>
    </location>
</feature>
<dbReference type="Gene3D" id="3.20.20.300">
    <property type="entry name" value="Glycoside hydrolase, family 3, N-terminal domain"/>
    <property type="match status" value="1"/>
</dbReference>
<keyword evidence="7" id="KW-0732">Signal</keyword>
<comment type="similarity">
    <text evidence="2">Belongs to the glycosyl hydrolase 3 family.</text>
</comment>
<dbReference type="InterPro" id="IPR001764">
    <property type="entry name" value="Glyco_hydro_3_N"/>
</dbReference>
<dbReference type="PANTHER" id="PTHR30480">
    <property type="entry name" value="BETA-HEXOSAMINIDASE-RELATED"/>
    <property type="match status" value="1"/>
</dbReference>
<dbReference type="EMBL" id="JACCKX010000001">
    <property type="protein sequence ID" value="NZA01313.1"/>
    <property type="molecule type" value="Genomic_DNA"/>
</dbReference>
<evidence type="ECO:0000259" key="8">
    <source>
        <dbReference type="Pfam" id="PF00933"/>
    </source>
</evidence>
<keyword evidence="4 9" id="KW-0378">Hydrolase</keyword>
<proteinExistence type="inferred from homology"/>
<gene>
    <name evidence="9" type="ORF">H0I39_05220</name>
</gene>
<feature type="chain" id="PRO_5032324562" description="beta-N-acetylhexosaminidase" evidence="7">
    <location>
        <begin position="16"/>
        <end position="418"/>
    </location>
</feature>